<gene>
    <name evidence="2" type="ORF">Vbra_7527</name>
</gene>
<name>A0A0G4EJ35_VITBC</name>
<dbReference type="PANTHER" id="PTHR22946:SF0">
    <property type="entry name" value="DIENELACTONE HYDROLASE DOMAIN-CONTAINING PROTEIN"/>
    <property type="match status" value="1"/>
</dbReference>
<dbReference type="Proteomes" id="UP000041254">
    <property type="component" value="Unassembled WGS sequence"/>
</dbReference>
<evidence type="ECO:0000259" key="1">
    <source>
        <dbReference type="Pfam" id="PF01738"/>
    </source>
</evidence>
<dbReference type="GO" id="GO:0016787">
    <property type="term" value="F:hydrolase activity"/>
    <property type="evidence" value="ECO:0007669"/>
    <property type="project" value="InterPro"/>
</dbReference>
<organism evidence="2 3">
    <name type="scientific">Vitrella brassicaformis (strain CCMP3155)</name>
    <dbReference type="NCBI Taxonomy" id="1169540"/>
    <lineage>
        <taxon>Eukaryota</taxon>
        <taxon>Sar</taxon>
        <taxon>Alveolata</taxon>
        <taxon>Colpodellida</taxon>
        <taxon>Vitrellaceae</taxon>
        <taxon>Vitrella</taxon>
    </lineage>
</organism>
<dbReference type="VEuPathDB" id="CryptoDB:Vbra_7527"/>
<proteinExistence type="predicted"/>
<protein>
    <recommendedName>
        <fullName evidence="1">Dienelactone hydrolase domain-containing protein</fullName>
    </recommendedName>
</protein>
<dbReference type="InterPro" id="IPR002925">
    <property type="entry name" value="Dienelactn_hydro"/>
</dbReference>
<accession>A0A0G4EJ35</accession>
<evidence type="ECO:0000313" key="2">
    <source>
        <dbReference type="EMBL" id="CEL96223.1"/>
    </source>
</evidence>
<dbReference type="PANTHER" id="PTHR22946">
    <property type="entry name" value="DIENELACTONE HYDROLASE DOMAIN-CONTAINING PROTEIN-RELATED"/>
    <property type="match status" value="1"/>
</dbReference>
<feature type="domain" description="Dienelactone hydrolase" evidence="1">
    <location>
        <begin position="78"/>
        <end position="288"/>
    </location>
</feature>
<dbReference type="SUPFAM" id="SSF53474">
    <property type="entry name" value="alpha/beta-Hydrolases"/>
    <property type="match status" value="1"/>
</dbReference>
<dbReference type="InParanoid" id="A0A0G4EJ35"/>
<dbReference type="InterPro" id="IPR050261">
    <property type="entry name" value="FrsA_esterase"/>
</dbReference>
<dbReference type="OMA" id="IRCPVWA"/>
<dbReference type="AlphaFoldDB" id="A0A0G4EJ35"/>
<reference evidence="2 3" key="1">
    <citation type="submission" date="2014-11" db="EMBL/GenBank/DDBJ databases">
        <authorList>
            <person name="Zhu J."/>
            <person name="Qi W."/>
            <person name="Song R."/>
        </authorList>
    </citation>
    <scope>NUCLEOTIDE SEQUENCE [LARGE SCALE GENOMIC DNA]</scope>
</reference>
<sequence>MTTVERLGSKVGSTAVSEEAAATLRSFTLGDQQVQKALADGWTYKQTDVAYQDEGTELMGLAVWVERDDASRQILGERPCVLVCPTAVGLREDFLFGALDRYASLGYVAFGVDMYGEGAVWDKGRSRAIRQPLTADRTKLQRRMVAAYQAAQSLPQVQEDNIAVVGYCFGGMCALDLARAGVPMKGVVSFHGVLDRPAVDKVPGGLSCPVLVHHGSDDPFISPDQFQAFQQELSDQRTDWQIHIYGGAKHSFTRPEKVTQADRDAGLQYCPKSERRSYRTTKAFLQDIFPDFSSPIQQ</sequence>
<dbReference type="OrthoDB" id="17560at2759"/>
<dbReference type="EMBL" id="CDMY01000243">
    <property type="protein sequence ID" value="CEL96223.1"/>
    <property type="molecule type" value="Genomic_DNA"/>
</dbReference>
<dbReference type="Gene3D" id="3.40.50.1820">
    <property type="entry name" value="alpha/beta hydrolase"/>
    <property type="match status" value="1"/>
</dbReference>
<dbReference type="InterPro" id="IPR029058">
    <property type="entry name" value="AB_hydrolase_fold"/>
</dbReference>
<evidence type="ECO:0000313" key="3">
    <source>
        <dbReference type="Proteomes" id="UP000041254"/>
    </source>
</evidence>
<dbReference type="STRING" id="1169540.A0A0G4EJ35"/>
<keyword evidence="3" id="KW-1185">Reference proteome</keyword>
<dbReference type="Pfam" id="PF01738">
    <property type="entry name" value="DLH"/>
    <property type="match status" value="1"/>
</dbReference>